<keyword evidence="3" id="KW-0175">Coiled coil</keyword>
<organism evidence="7 8">
    <name type="scientific">Galerina marginata (strain CBS 339.88)</name>
    <dbReference type="NCBI Taxonomy" id="685588"/>
    <lineage>
        <taxon>Eukaryota</taxon>
        <taxon>Fungi</taxon>
        <taxon>Dikarya</taxon>
        <taxon>Basidiomycota</taxon>
        <taxon>Agaricomycotina</taxon>
        <taxon>Agaricomycetes</taxon>
        <taxon>Agaricomycetidae</taxon>
        <taxon>Agaricales</taxon>
        <taxon>Agaricineae</taxon>
        <taxon>Strophariaceae</taxon>
        <taxon>Galerina</taxon>
    </lineage>
</organism>
<dbReference type="SUPFAM" id="SSF50044">
    <property type="entry name" value="SH3-domain"/>
    <property type="match status" value="1"/>
</dbReference>
<dbReference type="InterPro" id="IPR036028">
    <property type="entry name" value="SH3-like_dom_sf"/>
</dbReference>
<dbReference type="OrthoDB" id="196165at2759"/>
<evidence type="ECO:0000313" key="7">
    <source>
        <dbReference type="EMBL" id="KDR74222.1"/>
    </source>
</evidence>
<gene>
    <name evidence="7" type="ORF">GALMADRAFT_157490</name>
</gene>
<dbReference type="GO" id="GO:0007165">
    <property type="term" value="P:signal transduction"/>
    <property type="evidence" value="ECO:0007669"/>
    <property type="project" value="InterPro"/>
</dbReference>
<feature type="compositionally biased region" description="Acidic residues" evidence="4">
    <location>
        <begin position="40"/>
        <end position="59"/>
    </location>
</feature>
<dbReference type="GO" id="GO:0051286">
    <property type="term" value="C:cell tip"/>
    <property type="evidence" value="ECO:0007669"/>
    <property type="project" value="TreeGrafter"/>
</dbReference>
<feature type="compositionally biased region" description="Low complexity" evidence="4">
    <location>
        <begin position="343"/>
        <end position="353"/>
    </location>
</feature>
<feature type="compositionally biased region" description="Polar residues" evidence="4">
    <location>
        <begin position="505"/>
        <end position="514"/>
    </location>
</feature>
<dbReference type="Pfam" id="PF00788">
    <property type="entry name" value="RA"/>
    <property type="match status" value="1"/>
</dbReference>
<evidence type="ECO:0000256" key="4">
    <source>
        <dbReference type="SAM" id="MobiDB-lite"/>
    </source>
</evidence>
<dbReference type="InterPro" id="IPR000159">
    <property type="entry name" value="RA_dom"/>
</dbReference>
<protein>
    <recommendedName>
        <fullName evidence="9">SH3 domain-containing protein</fullName>
    </recommendedName>
</protein>
<dbReference type="EMBL" id="KL142383">
    <property type="protein sequence ID" value="KDR74222.1"/>
    <property type="molecule type" value="Genomic_DNA"/>
</dbReference>
<feature type="region of interest" description="Disordered" evidence="4">
    <location>
        <begin position="180"/>
        <end position="202"/>
    </location>
</feature>
<feature type="compositionally biased region" description="Basic and acidic residues" evidence="4">
    <location>
        <begin position="1319"/>
        <end position="1332"/>
    </location>
</feature>
<feature type="region of interest" description="Disordered" evidence="4">
    <location>
        <begin position="343"/>
        <end position="594"/>
    </location>
</feature>
<feature type="compositionally biased region" description="Low complexity" evidence="4">
    <location>
        <begin position="540"/>
        <end position="550"/>
    </location>
</feature>
<dbReference type="Gene3D" id="2.30.30.40">
    <property type="entry name" value="SH3 Domains"/>
    <property type="match status" value="1"/>
</dbReference>
<evidence type="ECO:0000259" key="5">
    <source>
        <dbReference type="PROSITE" id="PS50002"/>
    </source>
</evidence>
<dbReference type="HOGENOM" id="CLU_002295_0_0_1"/>
<dbReference type="GO" id="GO:0015630">
    <property type="term" value="C:microtubule cytoskeleton"/>
    <property type="evidence" value="ECO:0007669"/>
    <property type="project" value="TreeGrafter"/>
</dbReference>
<dbReference type="PROSITE" id="PS50200">
    <property type="entry name" value="RA"/>
    <property type="match status" value="1"/>
</dbReference>
<dbReference type="PROSITE" id="PS50002">
    <property type="entry name" value="SH3"/>
    <property type="match status" value="1"/>
</dbReference>
<dbReference type="InterPro" id="IPR053039">
    <property type="entry name" value="Polarity_Bud-Selection_Reg"/>
</dbReference>
<feature type="region of interest" description="Disordered" evidence="4">
    <location>
        <begin position="974"/>
        <end position="1002"/>
    </location>
</feature>
<feature type="compositionally biased region" description="Polar residues" evidence="4">
    <location>
        <begin position="1072"/>
        <end position="1082"/>
    </location>
</feature>
<feature type="compositionally biased region" description="Low complexity" evidence="4">
    <location>
        <begin position="394"/>
        <end position="408"/>
    </location>
</feature>
<dbReference type="GO" id="GO:0030950">
    <property type="term" value="P:establishment or maintenance of actin cytoskeleton polarity"/>
    <property type="evidence" value="ECO:0007669"/>
    <property type="project" value="TreeGrafter"/>
</dbReference>
<feature type="region of interest" description="Disordered" evidence="4">
    <location>
        <begin position="1"/>
        <end position="59"/>
    </location>
</feature>
<dbReference type="Gene3D" id="3.10.20.90">
    <property type="entry name" value="Phosphatidylinositol 3-kinase Catalytic Subunit, Chain A, domain 1"/>
    <property type="match status" value="1"/>
</dbReference>
<feature type="compositionally biased region" description="Basic and acidic residues" evidence="4">
    <location>
        <begin position="1195"/>
        <end position="1208"/>
    </location>
</feature>
<dbReference type="FunFam" id="2.30.30.40:FF:000035">
    <property type="entry name" value="SH3 domain containing protein"/>
    <property type="match status" value="1"/>
</dbReference>
<evidence type="ECO:0000313" key="8">
    <source>
        <dbReference type="Proteomes" id="UP000027222"/>
    </source>
</evidence>
<feature type="coiled-coil region" evidence="3">
    <location>
        <begin position="291"/>
        <end position="331"/>
    </location>
</feature>
<dbReference type="PANTHER" id="PTHR47775">
    <property type="entry name" value="BUD SITE SELECTION PROTEIN 14"/>
    <property type="match status" value="1"/>
</dbReference>
<feature type="compositionally biased region" description="Low complexity" evidence="4">
    <location>
        <begin position="1282"/>
        <end position="1298"/>
    </location>
</feature>
<accession>A0A067SVX4</accession>
<evidence type="ECO:0008006" key="9">
    <source>
        <dbReference type="Google" id="ProtNLM"/>
    </source>
</evidence>
<feature type="compositionally biased region" description="Basic and acidic residues" evidence="4">
    <location>
        <begin position="374"/>
        <end position="386"/>
    </location>
</feature>
<feature type="compositionally biased region" description="Polar residues" evidence="4">
    <location>
        <begin position="1212"/>
        <end position="1222"/>
    </location>
</feature>
<dbReference type="Pfam" id="PF00018">
    <property type="entry name" value="SH3_1"/>
    <property type="match status" value="1"/>
</dbReference>
<name>A0A067SVX4_GALM3</name>
<dbReference type="InterPro" id="IPR029071">
    <property type="entry name" value="Ubiquitin-like_domsf"/>
</dbReference>
<dbReference type="InterPro" id="IPR001452">
    <property type="entry name" value="SH3_domain"/>
</dbReference>
<evidence type="ECO:0000256" key="3">
    <source>
        <dbReference type="SAM" id="Coils"/>
    </source>
</evidence>
<reference evidence="8" key="1">
    <citation type="journal article" date="2014" name="Proc. Natl. Acad. Sci. U.S.A.">
        <title>Extensive sampling of basidiomycete genomes demonstrates inadequacy of the white-rot/brown-rot paradigm for wood decay fungi.</title>
        <authorList>
            <person name="Riley R."/>
            <person name="Salamov A.A."/>
            <person name="Brown D.W."/>
            <person name="Nagy L.G."/>
            <person name="Floudas D."/>
            <person name="Held B.W."/>
            <person name="Levasseur A."/>
            <person name="Lombard V."/>
            <person name="Morin E."/>
            <person name="Otillar R."/>
            <person name="Lindquist E.A."/>
            <person name="Sun H."/>
            <person name="LaButti K.M."/>
            <person name="Schmutz J."/>
            <person name="Jabbour D."/>
            <person name="Luo H."/>
            <person name="Baker S.E."/>
            <person name="Pisabarro A.G."/>
            <person name="Walton J.D."/>
            <person name="Blanchette R.A."/>
            <person name="Henrissat B."/>
            <person name="Martin F."/>
            <person name="Cullen D."/>
            <person name="Hibbett D.S."/>
            <person name="Grigoriev I.V."/>
        </authorList>
    </citation>
    <scope>NUCLEOTIDE SEQUENCE [LARGE SCALE GENOMIC DNA]</scope>
    <source>
        <strain evidence="8">CBS 339.88</strain>
    </source>
</reference>
<feature type="region of interest" description="Disordered" evidence="4">
    <location>
        <begin position="1052"/>
        <end position="1082"/>
    </location>
</feature>
<feature type="compositionally biased region" description="Basic and acidic residues" evidence="4">
    <location>
        <begin position="515"/>
        <end position="524"/>
    </location>
</feature>
<keyword evidence="1 2" id="KW-0728">SH3 domain</keyword>
<dbReference type="CDD" id="cd17043">
    <property type="entry name" value="RA"/>
    <property type="match status" value="1"/>
</dbReference>
<feature type="compositionally biased region" description="Basic and acidic residues" evidence="4">
    <location>
        <begin position="415"/>
        <end position="434"/>
    </location>
</feature>
<dbReference type="SMART" id="SM00314">
    <property type="entry name" value="RA"/>
    <property type="match status" value="1"/>
</dbReference>
<feature type="compositionally biased region" description="Low complexity" evidence="4">
    <location>
        <begin position="1056"/>
        <end position="1065"/>
    </location>
</feature>
<feature type="region of interest" description="Disordered" evidence="4">
    <location>
        <begin position="1193"/>
        <end position="1358"/>
    </location>
</feature>
<dbReference type="PANTHER" id="PTHR47775:SF1">
    <property type="entry name" value="BUD SITE SELECTION PROTEIN 14"/>
    <property type="match status" value="1"/>
</dbReference>
<feature type="compositionally biased region" description="Low complexity" evidence="4">
    <location>
        <begin position="562"/>
        <end position="574"/>
    </location>
</feature>
<evidence type="ECO:0000256" key="1">
    <source>
        <dbReference type="ARBA" id="ARBA00022443"/>
    </source>
</evidence>
<feature type="compositionally biased region" description="Polar residues" evidence="4">
    <location>
        <begin position="575"/>
        <end position="592"/>
    </location>
</feature>
<evidence type="ECO:0000256" key="2">
    <source>
        <dbReference type="PROSITE-ProRule" id="PRU00192"/>
    </source>
</evidence>
<feature type="domain" description="SH3" evidence="5">
    <location>
        <begin position="77"/>
        <end position="138"/>
    </location>
</feature>
<evidence type="ECO:0000259" key="6">
    <source>
        <dbReference type="PROSITE" id="PS50200"/>
    </source>
</evidence>
<dbReference type="SUPFAM" id="SSF54236">
    <property type="entry name" value="Ubiquitin-like"/>
    <property type="match status" value="1"/>
</dbReference>
<proteinExistence type="predicted"/>
<keyword evidence="8" id="KW-1185">Reference proteome</keyword>
<dbReference type="STRING" id="685588.A0A067SVX4"/>
<dbReference type="SMART" id="SM00326">
    <property type="entry name" value="SH3"/>
    <property type="match status" value="1"/>
</dbReference>
<feature type="compositionally biased region" description="Basic and acidic residues" evidence="4">
    <location>
        <begin position="1"/>
        <end position="26"/>
    </location>
</feature>
<dbReference type="GO" id="GO:0008104">
    <property type="term" value="P:intracellular protein localization"/>
    <property type="evidence" value="ECO:0007669"/>
    <property type="project" value="TreeGrafter"/>
</dbReference>
<dbReference type="Proteomes" id="UP000027222">
    <property type="component" value="Unassembled WGS sequence"/>
</dbReference>
<sequence length="1442" mass="159412">MNTEPRRPQRQDTFDLRDQIHADDGQHLQSHAEAAMSYGTDDEEHSVLEDDSENDDADADVFEDDVSSTLSIPNESIDFDMVYALHSFAATVEGQANVVKGDSLYLMDDSNSYWWLVRVLKTQEVGYIPAENIETPFERLARLNKHRNVDLALATEIEQAESSRAAQDRARNNVAFRAVSTSPVPNRAEADSSRNTNRRSVHFNSVRSQHRYVPALREGEVEDEDEEWDTDGFEDEDMDLANEQMYMQSMDEDDLVDVDDGMQWDDTVTEEMQNRAAPIPDALQPGSLREYQEQQRLRSLQQEQLQQHEEQVRQQQQLQQQQQQQQALAQQQATQAAQAQQQQLTPQTQLTLQPVRPAGSRERTAQDTAAQAPRRIDPAEVTETRKMTVTPTIAQEYDQQPQQAQQPYLPSIVIEEERAKRMREDDMSSDESAKKKTRGKEKMAAPVSSATYNKPQSAKLRKEPSSSSKADTTDDEGKDKKKKGSVFGDLFKRNKKDKTKDKSPSIASVESSENIGRESEDSSRSGHRPSPPADGAISPTTTTAQQQQQAISLRNAVTDIRAAAPVSAQPANAPSTPERSTTPQVSEHANQLRQRDQQHMTLYKEYLNRSPSSPPEAQPSYGLQSASAVMLSSPLSSSLGPPAARPRPGSLILTSPSSNDGQANLSVIRVFAGKNLQTEATFKTVLLNPSTTASDLVRQAIQRFRLPTAEDESQYYLTVKQVEGGSSSVLQPNENPLVVFDTLVTETMELPKVKRSSVGSISSVSSNLSMHPAIKKLSMNDFTDDSAVKFYLNRRGDGLSLDGSSSENGHEGDVTLIADTSYSESAEMAGAANANGIGKSQFLSVSTAGANVTPERFSSPSVRFAMQLVIYAEDLPDDMQFHPQTEAIVFKNTLPDPHTPIVVSPNLRRKIFMFPKNVTVAEVTEISLERFGIQDGVIDGGDEVEDKTTKRRSGVRVRYGLMVSIDGHERELPPSSKIVDAFPRPPQYRGPDRQPAINKRRSLDSSHLLGTLEDIRLDDPVFVLRRATSYRNSTSRKRFSAPLDEIALQHLHRESSSSFNSDPQSPVDEHSSATGNKLKQPSRQEIIAAQRAATRATQRAIVSASTNSVRGMDVLLPGNAVLRSSRYDVGDRMRYSYVEPDGETTYDVSDIIEEEWREINNNKTDLLEGVFIKNKDGIGEKLDRVLNKIRKGKGKQRDYSLESADANRDSLVPSTLSASEYSASADEGEGDVHDKRSVTPGSAAITSRSVVEKDDDVVDPSFNSNARATPVANIVPDERSASRPGTTTPTGGNNRTNPSPAPAVGSRRNPSIASVISDYSDRGRGTPDRERGTPPTPSSLSRVDEKARSSPKTQQKRKMVMPKDDFGLSQMMAIIEYKASASVPKKLKEPMHPVDELLFGAPLDLEGLHPLVREIYAPGFKQLEEMDKVLDGYIGRSVVGAF</sequence>
<feature type="domain" description="Ras-associating" evidence="6">
    <location>
        <begin position="667"/>
        <end position="797"/>
    </location>
</feature>